<evidence type="ECO:0000256" key="1">
    <source>
        <dbReference type="SAM" id="Phobius"/>
    </source>
</evidence>
<gene>
    <name evidence="2" type="ORF">CITCOLO1_LOCUS14223</name>
</gene>
<dbReference type="Proteomes" id="UP001642487">
    <property type="component" value="Chromosome 5"/>
</dbReference>
<keyword evidence="1" id="KW-0812">Transmembrane</keyword>
<keyword evidence="1" id="KW-0472">Membrane</keyword>
<feature type="transmembrane region" description="Helical" evidence="1">
    <location>
        <begin position="12"/>
        <end position="35"/>
    </location>
</feature>
<sequence>MASCCSADSTGALVYGLNVGLLLQSSRLSFLLGFLSHFPPSHLFISRTPFSACSLIFFRFVSGFQPTISTRPVLSYRSHAWI</sequence>
<proteinExistence type="predicted"/>
<accession>A0ABP0YTL3</accession>
<evidence type="ECO:0000313" key="2">
    <source>
        <dbReference type="EMBL" id="CAK9322100.1"/>
    </source>
</evidence>
<name>A0ABP0YTL3_9ROSI</name>
<keyword evidence="3" id="KW-1185">Reference proteome</keyword>
<keyword evidence="1" id="KW-1133">Transmembrane helix</keyword>
<protein>
    <submittedName>
        <fullName evidence="2">Uncharacterized protein</fullName>
    </submittedName>
</protein>
<reference evidence="2 3" key="1">
    <citation type="submission" date="2024-03" db="EMBL/GenBank/DDBJ databases">
        <authorList>
            <person name="Gkanogiannis A."/>
            <person name="Becerra Lopez-Lavalle L."/>
        </authorList>
    </citation>
    <scope>NUCLEOTIDE SEQUENCE [LARGE SCALE GENOMIC DNA]</scope>
</reference>
<evidence type="ECO:0000313" key="3">
    <source>
        <dbReference type="Proteomes" id="UP001642487"/>
    </source>
</evidence>
<dbReference type="EMBL" id="OZ021739">
    <property type="protein sequence ID" value="CAK9322100.1"/>
    <property type="molecule type" value="Genomic_DNA"/>
</dbReference>
<organism evidence="2 3">
    <name type="scientific">Citrullus colocynthis</name>
    <name type="common">colocynth</name>
    <dbReference type="NCBI Taxonomy" id="252529"/>
    <lineage>
        <taxon>Eukaryota</taxon>
        <taxon>Viridiplantae</taxon>
        <taxon>Streptophyta</taxon>
        <taxon>Embryophyta</taxon>
        <taxon>Tracheophyta</taxon>
        <taxon>Spermatophyta</taxon>
        <taxon>Magnoliopsida</taxon>
        <taxon>eudicotyledons</taxon>
        <taxon>Gunneridae</taxon>
        <taxon>Pentapetalae</taxon>
        <taxon>rosids</taxon>
        <taxon>fabids</taxon>
        <taxon>Cucurbitales</taxon>
        <taxon>Cucurbitaceae</taxon>
        <taxon>Benincaseae</taxon>
        <taxon>Citrullus</taxon>
    </lineage>
</organism>